<dbReference type="OrthoDB" id="6460900at2759"/>
<organism evidence="2 3">
    <name type="scientific">Araneus ventricosus</name>
    <name type="common">Orbweaver spider</name>
    <name type="synonym">Epeira ventricosa</name>
    <dbReference type="NCBI Taxonomy" id="182803"/>
    <lineage>
        <taxon>Eukaryota</taxon>
        <taxon>Metazoa</taxon>
        <taxon>Ecdysozoa</taxon>
        <taxon>Arthropoda</taxon>
        <taxon>Chelicerata</taxon>
        <taxon>Arachnida</taxon>
        <taxon>Araneae</taxon>
        <taxon>Araneomorphae</taxon>
        <taxon>Entelegynae</taxon>
        <taxon>Araneoidea</taxon>
        <taxon>Araneidae</taxon>
        <taxon>Araneus</taxon>
    </lineage>
</organism>
<reference evidence="2 3" key="1">
    <citation type="journal article" date="2019" name="Sci. Rep.">
        <title>Orb-weaving spider Araneus ventricosus genome elucidates the spidroin gene catalogue.</title>
        <authorList>
            <person name="Kono N."/>
            <person name="Nakamura H."/>
            <person name="Ohtoshi R."/>
            <person name="Moran D.A.P."/>
            <person name="Shinohara A."/>
            <person name="Yoshida Y."/>
            <person name="Fujiwara M."/>
            <person name="Mori M."/>
            <person name="Tomita M."/>
            <person name="Arakawa K."/>
        </authorList>
    </citation>
    <scope>NUCLEOTIDE SEQUENCE [LARGE SCALE GENOMIC DNA]</scope>
</reference>
<proteinExistence type="predicted"/>
<dbReference type="SUPFAM" id="SSF58113">
    <property type="entry name" value="Apolipoprotein A-I"/>
    <property type="match status" value="1"/>
</dbReference>
<feature type="region of interest" description="Disordered" evidence="1">
    <location>
        <begin position="54"/>
        <end position="79"/>
    </location>
</feature>
<protein>
    <submittedName>
        <fullName evidence="2">Uncharacterized protein</fullName>
    </submittedName>
</protein>
<dbReference type="Proteomes" id="UP000499080">
    <property type="component" value="Unassembled WGS sequence"/>
</dbReference>
<sequence length="99" mass="11554">MVNTRSRSKTAENTDLLALLAEMKKSMEKGQEEMKKGQEDMKAGLEKRIEQSQVEMEKGQEEMKNQIQPHVENPVGEIKDHVNSCIENRRRCPKREKRD</sequence>
<evidence type="ECO:0000313" key="2">
    <source>
        <dbReference type="EMBL" id="GBM41000.1"/>
    </source>
</evidence>
<dbReference type="Gene3D" id="1.20.120.20">
    <property type="entry name" value="Apolipoprotein"/>
    <property type="match status" value="1"/>
</dbReference>
<name>A0A4Y2FHE3_ARAVE</name>
<gene>
    <name evidence="2" type="ORF">AVEN_250318_1</name>
</gene>
<feature type="compositionally biased region" description="Basic and acidic residues" evidence="1">
    <location>
        <begin position="54"/>
        <end position="64"/>
    </location>
</feature>
<comment type="caution">
    <text evidence="2">The sequence shown here is derived from an EMBL/GenBank/DDBJ whole genome shotgun (WGS) entry which is preliminary data.</text>
</comment>
<dbReference type="AlphaFoldDB" id="A0A4Y2FHE3"/>
<evidence type="ECO:0000256" key="1">
    <source>
        <dbReference type="SAM" id="MobiDB-lite"/>
    </source>
</evidence>
<evidence type="ECO:0000313" key="3">
    <source>
        <dbReference type="Proteomes" id="UP000499080"/>
    </source>
</evidence>
<accession>A0A4Y2FHE3</accession>
<keyword evidence="3" id="KW-1185">Reference proteome</keyword>
<dbReference type="EMBL" id="BGPR01000949">
    <property type="protein sequence ID" value="GBM41000.1"/>
    <property type="molecule type" value="Genomic_DNA"/>
</dbReference>